<evidence type="ECO:0000313" key="3">
    <source>
        <dbReference type="EMBL" id="PHJ21001.1"/>
    </source>
</evidence>
<proteinExistence type="predicted"/>
<feature type="compositionally biased region" description="Basic and acidic residues" evidence="1">
    <location>
        <begin position="402"/>
        <end position="430"/>
    </location>
</feature>
<feature type="compositionally biased region" description="Basic and acidic residues" evidence="1">
    <location>
        <begin position="333"/>
        <end position="343"/>
    </location>
</feature>
<feature type="compositionally biased region" description="Basic and acidic residues" evidence="1">
    <location>
        <begin position="760"/>
        <end position="780"/>
    </location>
</feature>
<dbReference type="RefSeq" id="XP_067922686.1">
    <property type="nucleotide sequence ID" value="XM_068065338.1"/>
</dbReference>
<comment type="caution">
    <text evidence="3">The sequence shown here is derived from an EMBL/GenBank/DDBJ whole genome shotgun (WGS) entry which is preliminary data.</text>
</comment>
<feature type="compositionally biased region" description="Acidic residues" evidence="1">
    <location>
        <begin position="306"/>
        <end position="315"/>
    </location>
</feature>
<keyword evidence="4" id="KW-1185">Reference proteome</keyword>
<name>A0A2C6K7V5_9APIC</name>
<dbReference type="Pfam" id="PF00385">
    <property type="entry name" value="Chromo"/>
    <property type="match status" value="1"/>
</dbReference>
<dbReference type="PROSITE" id="PS50013">
    <property type="entry name" value="CHROMO_2"/>
    <property type="match status" value="1"/>
</dbReference>
<feature type="compositionally biased region" description="Basic residues" evidence="1">
    <location>
        <begin position="275"/>
        <end position="284"/>
    </location>
</feature>
<feature type="region of interest" description="Disordered" evidence="1">
    <location>
        <begin position="528"/>
        <end position="718"/>
    </location>
</feature>
<evidence type="ECO:0000259" key="2">
    <source>
        <dbReference type="PROSITE" id="PS50013"/>
    </source>
</evidence>
<dbReference type="VEuPathDB" id="ToxoDB:CSUI_005159"/>
<feature type="compositionally biased region" description="Acidic residues" evidence="1">
    <location>
        <begin position="257"/>
        <end position="269"/>
    </location>
</feature>
<feature type="region of interest" description="Disordered" evidence="1">
    <location>
        <begin position="1"/>
        <end position="52"/>
    </location>
</feature>
<organism evidence="3 4">
    <name type="scientific">Cystoisospora suis</name>
    <dbReference type="NCBI Taxonomy" id="483139"/>
    <lineage>
        <taxon>Eukaryota</taxon>
        <taxon>Sar</taxon>
        <taxon>Alveolata</taxon>
        <taxon>Apicomplexa</taxon>
        <taxon>Conoidasida</taxon>
        <taxon>Coccidia</taxon>
        <taxon>Eucoccidiorida</taxon>
        <taxon>Eimeriorina</taxon>
        <taxon>Sarcocystidae</taxon>
        <taxon>Cystoisospora</taxon>
    </lineage>
</organism>
<dbReference type="Gene3D" id="2.40.50.40">
    <property type="match status" value="1"/>
</dbReference>
<feature type="compositionally biased region" description="Gly residues" evidence="1">
    <location>
        <begin position="435"/>
        <end position="455"/>
    </location>
</feature>
<reference evidence="3 4" key="1">
    <citation type="journal article" date="2017" name="Int. J. Parasitol.">
        <title>The genome of the protozoan parasite Cystoisospora suis and a reverse vaccinology approach to identify vaccine candidates.</title>
        <authorList>
            <person name="Palmieri N."/>
            <person name="Shrestha A."/>
            <person name="Ruttkowski B."/>
            <person name="Beck T."/>
            <person name="Vogl C."/>
            <person name="Tomley F."/>
            <person name="Blake D.P."/>
            <person name="Joachim A."/>
        </authorList>
    </citation>
    <scope>NUCLEOTIDE SEQUENCE [LARGE SCALE GENOMIC DNA]</scope>
    <source>
        <strain evidence="3 4">Wien I</strain>
    </source>
</reference>
<feature type="compositionally biased region" description="Basic and acidic residues" evidence="1">
    <location>
        <begin position="690"/>
        <end position="701"/>
    </location>
</feature>
<dbReference type="InterPro" id="IPR023780">
    <property type="entry name" value="Chromo_domain"/>
</dbReference>
<feature type="compositionally biased region" description="Low complexity" evidence="1">
    <location>
        <begin position="113"/>
        <end position="124"/>
    </location>
</feature>
<gene>
    <name evidence="3" type="ORF">CSUI_005159</name>
</gene>
<dbReference type="SMART" id="SM00298">
    <property type="entry name" value="CHROMO"/>
    <property type="match status" value="1"/>
</dbReference>
<dbReference type="CDD" id="cd00024">
    <property type="entry name" value="CD_CSD"/>
    <property type="match status" value="1"/>
</dbReference>
<dbReference type="InterPro" id="IPR016197">
    <property type="entry name" value="Chromo-like_dom_sf"/>
</dbReference>
<feature type="compositionally biased region" description="Polar residues" evidence="1">
    <location>
        <begin position="599"/>
        <end position="612"/>
    </location>
</feature>
<feature type="domain" description="Chromo" evidence="2">
    <location>
        <begin position="55"/>
        <end position="114"/>
    </location>
</feature>
<dbReference type="SUPFAM" id="SSF54160">
    <property type="entry name" value="Chromo domain-like"/>
    <property type="match status" value="1"/>
</dbReference>
<dbReference type="OrthoDB" id="354663at2759"/>
<dbReference type="EMBL" id="MIGC01002483">
    <property type="protein sequence ID" value="PHJ21001.1"/>
    <property type="molecule type" value="Genomic_DNA"/>
</dbReference>
<dbReference type="Proteomes" id="UP000221165">
    <property type="component" value="Unassembled WGS sequence"/>
</dbReference>
<dbReference type="AlphaFoldDB" id="A0A2C6K7V5"/>
<feature type="compositionally biased region" description="Low complexity" evidence="1">
    <location>
        <begin position="528"/>
        <end position="550"/>
    </location>
</feature>
<evidence type="ECO:0000313" key="4">
    <source>
        <dbReference type="Proteomes" id="UP000221165"/>
    </source>
</evidence>
<dbReference type="InterPro" id="IPR000953">
    <property type="entry name" value="Chromo/chromo_shadow_dom"/>
</dbReference>
<protein>
    <submittedName>
        <fullName evidence="3">Chromo (Chrromatin organization modifier) domain-containing protein</fullName>
    </submittedName>
</protein>
<evidence type="ECO:0000256" key="1">
    <source>
        <dbReference type="SAM" id="MobiDB-lite"/>
    </source>
</evidence>
<feature type="compositionally biased region" description="Basic and acidic residues" evidence="1">
    <location>
        <begin position="794"/>
        <end position="828"/>
    </location>
</feature>
<feature type="region of interest" description="Disordered" evidence="1">
    <location>
        <begin position="79"/>
        <end position="98"/>
    </location>
</feature>
<feature type="compositionally biased region" description="Basic and acidic residues" evidence="1">
    <location>
        <begin position="285"/>
        <end position="294"/>
    </location>
</feature>
<feature type="region of interest" description="Disordered" evidence="1">
    <location>
        <begin position="734"/>
        <end position="843"/>
    </location>
</feature>
<feature type="region of interest" description="Disordered" evidence="1">
    <location>
        <begin position="103"/>
        <end position="463"/>
    </location>
</feature>
<feature type="compositionally biased region" description="Basic and acidic residues" evidence="1">
    <location>
        <begin position="214"/>
        <end position="226"/>
    </location>
</feature>
<feature type="compositionally biased region" description="Basic and acidic residues" evidence="1">
    <location>
        <begin position="125"/>
        <end position="142"/>
    </location>
</feature>
<dbReference type="GeneID" id="94428549"/>
<sequence>MARRSRNISGGAGRKGGVAAKSHRRKSIDSGGESTASHRSHPRNDEDVAEEELEYEVEGIVAYKEEKGRQLWRVRWKGYGPQDDTWEDRKNLNGSPAFFRRMDELQLEWRQPRQSGGSKTSSSSRGRESSRRHADDEERDPHEEEEEGVVVESDDQSEQDEEEDEGSTRGDPTCPGGRRRLRGVGNKGGSMQQSSEDYGSFYDGSYINQGGHNAMHERSSKKEMTKKSQQASSTKKRKLSADQDRGSMRKGLSHPVDDDDDQEEEEDEHDERSSRGKSHQHYKSGRRDDGEGRREHPKRRRRGEESQAEDDEGDDSSVAGQSRGEEEDEDDESGPHGRDRGGDREDDEEGPTIPIVYGIDTEPPRQHLPDEQVLDGDRLTIVRFKNVSVDSGLPPPRVSSGDQEHPGEESGEGTRDRDENDNEEKNRDSSSEGSAGKGEGSAGRGQHGAGGGGGDQPHQQQTGPSASCVYVQYMIDNKYVYSINFETARKYCPQLLLSYLMARTTFKNSNSANGGGGAAGAAAAAAAGSSDGSSQAPTSAGAVASSGSPPDLGNMINGESGGNSTATTLEEGARTNEDEEEEEESGGGSEGLTGAIVTDKSSVATGTGLSLLSSMETSSGAGGGSGEEGHVNVVAGNRDYASSAADERGGGDNVVTDLAAGGGDDSGCVHPIRVVSGALEKGDTPQMQKRTQEGDASEKTKPTAGLPGRPNDSTGVLSSLVDKLIGQEGDLIHLKGRSKNTEDSLEEAEGGEQASALAGVRRERNFEKGTDHNHLTRENDGLLAVGQTPPNERAPGEEVPSEKHDEVALNKEKLAVLKEKERELEHPSENSPSPILPPPAVAS</sequence>
<accession>A0A2C6K7V5</accession>
<feature type="compositionally biased region" description="Acidic residues" evidence="1">
    <location>
        <begin position="143"/>
        <end position="165"/>
    </location>
</feature>
<feature type="compositionally biased region" description="Basic and acidic residues" evidence="1">
    <location>
        <begin position="362"/>
        <end position="380"/>
    </location>
</feature>
<feature type="compositionally biased region" description="Pro residues" evidence="1">
    <location>
        <begin position="834"/>
        <end position="843"/>
    </location>
</feature>